<evidence type="ECO:0000313" key="9">
    <source>
        <dbReference type="Proteomes" id="UP001491552"/>
    </source>
</evidence>
<dbReference type="Gene3D" id="1.10.150.20">
    <property type="entry name" value="5' to 3' exonuclease, C-terminal subdomain"/>
    <property type="match status" value="1"/>
</dbReference>
<proteinExistence type="inferred from homology"/>
<dbReference type="SUPFAM" id="SSF52540">
    <property type="entry name" value="P-loop containing nucleoside triphosphate hydrolases"/>
    <property type="match status" value="2"/>
</dbReference>
<feature type="domain" description="ATP-dependent RecD2 DNA helicase OB-fold" evidence="7">
    <location>
        <begin position="4"/>
        <end position="76"/>
    </location>
</feature>
<organism evidence="8 9">
    <name type="scientific">Faecousia intestinalis</name>
    <dbReference type="NCBI Taxonomy" id="3133167"/>
    <lineage>
        <taxon>Bacteria</taxon>
        <taxon>Bacillati</taxon>
        <taxon>Bacillota</taxon>
        <taxon>Clostridia</taxon>
        <taxon>Eubacteriales</taxon>
        <taxon>Oscillospiraceae</taxon>
        <taxon>Faecousia</taxon>
    </lineage>
</organism>
<evidence type="ECO:0000313" key="8">
    <source>
        <dbReference type="EMBL" id="MEQ2510422.1"/>
    </source>
</evidence>
<dbReference type="Pfam" id="PF13245">
    <property type="entry name" value="AAA_19"/>
    <property type="match status" value="1"/>
</dbReference>
<dbReference type="CDD" id="cd17933">
    <property type="entry name" value="DEXSc_RecD-like"/>
    <property type="match status" value="1"/>
</dbReference>
<dbReference type="InterPro" id="IPR010994">
    <property type="entry name" value="RuvA_2-like"/>
</dbReference>
<dbReference type="Pfam" id="PF14490">
    <property type="entry name" value="HHH_RecD2"/>
    <property type="match status" value="1"/>
</dbReference>
<dbReference type="Gene3D" id="1.10.10.2220">
    <property type="match status" value="1"/>
</dbReference>
<dbReference type="InterPro" id="IPR029493">
    <property type="entry name" value="RecD2-like_HHH"/>
</dbReference>
<feature type="binding site" evidence="3">
    <location>
        <begin position="345"/>
        <end position="349"/>
    </location>
    <ligand>
        <name>ATP</name>
        <dbReference type="ChEBI" id="CHEBI:30616"/>
    </ligand>
</feature>
<dbReference type="InterPro" id="IPR041451">
    <property type="entry name" value="RecD2_SH13"/>
</dbReference>
<dbReference type="InterPro" id="IPR055446">
    <property type="entry name" value="RecD2_N_OB"/>
</dbReference>
<evidence type="ECO:0000256" key="3">
    <source>
        <dbReference type="HAMAP-Rule" id="MF_01488"/>
    </source>
</evidence>
<feature type="domain" description="ATP-dependent RecD2 DNA helicase SH3" evidence="6">
    <location>
        <begin position="562"/>
        <end position="637"/>
    </location>
</feature>
<dbReference type="InterPro" id="IPR006345">
    <property type="entry name" value="RecD2"/>
</dbReference>
<keyword evidence="3" id="KW-0238">DNA-binding</keyword>
<sequence length="732" mass="79796">MEQELVSGTIAAVVFENPENGYAVIKLDSDDGGLITVVGTIPAPAAGERLIVTGKWTAHATYGRQLEAEFLERLLPDSTAEIRAYLSSRAVRGVGPKTAEKIVAAFGTDSLKILEAAPERLTEIDGISRKKALEIGASFRQQVAVRRLIEFLAGYRIPAQVAVRLYRVYGAQSLERVQEDPYLLAQPQFGAGFGAADQLALELGFDGDDARRVEAGVIFELRHNLTNGHTFLPQDKLVAATSQLLSLEAEPVIAAVDRLTELGRVEHSTIAGIAAVYLPEYYEAETAIAARIRAMAQHPPAPLPDAERVLQGIEAIAGITYAERQRDAIRMAAERRIMILTGGPGTGKTTVLSGILTLFSKLGRKTLLAAPTGRAAKRLSELTGRDAATVHRLLEAQVSPENGEMFFARNEDEPLECDAVIVDEMSMVDVLLMHSLLEALPQEACLVLVGDPDQLPSVGAGSLFSDLIRSGIVPSVCLTEIFRQARQSLIVMNAHAVNRGELPVLTAKDRDCFFLRRRAPAQLVQTVCELCARRLPQNMHIPAGEIQVISPTRKGETGTANLNRALQAALNPPQPGRHEKLSGGSCFREGDRVMQIRNHYDLPWKRANGSSGTGVFNGDIGTIVSIDPKEDQIHVLFDDREVVYEPEMLSELELAYAITAHKSQGSEYRAVIFAIGGGSPMLLTRGVLYTAITRARELLLLVGNEELIAQMTQNNRRNKRYSGLRFRLQGEA</sequence>
<keyword evidence="2 3" id="KW-0067">ATP-binding</keyword>
<accession>A0ABV1G4Z5</accession>
<feature type="domain" description="UvrD-like helicase C-terminal" evidence="4">
    <location>
        <begin position="654"/>
        <end position="702"/>
    </location>
</feature>
<dbReference type="Proteomes" id="UP001491552">
    <property type="component" value="Unassembled WGS sequence"/>
</dbReference>
<keyword evidence="3" id="KW-0378">Hydrolase</keyword>
<name>A0ABV1G4Z5_9FIRM</name>
<keyword evidence="3" id="KW-0347">Helicase</keyword>
<dbReference type="EC" id="5.6.2.3" evidence="3"/>
<dbReference type="Gene3D" id="3.40.50.300">
    <property type="entry name" value="P-loop containing nucleotide triphosphate hydrolases"/>
    <property type="match status" value="2"/>
</dbReference>
<dbReference type="Pfam" id="PF13538">
    <property type="entry name" value="UvrD_C_2"/>
    <property type="match status" value="1"/>
</dbReference>
<dbReference type="InterPro" id="IPR050534">
    <property type="entry name" value="Coronavir_polyprotein_1ab"/>
</dbReference>
<dbReference type="Pfam" id="PF18335">
    <property type="entry name" value="SH3_13"/>
    <property type="match status" value="1"/>
</dbReference>
<gene>
    <name evidence="3" type="primary">recD2</name>
    <name evidence="8" type="ORF">WMO66_04005</name>
</gene>
<dbReference type="NCBIfam" id="TIGR01448">
    <property type="entry name" value="recD_rel"/>
    <property type="match status" value="1"/>
</dbReference>
<comment type="function">
    <text evidence="3">DNA-dependent ATPase and ATP-dependent 5'-3' DNA helicase. Has no activity on blunt DNA or DNA with 3'-overhangs, requires at least 10 bases of 5'-ssDNA for helicase activity.</text>
</comment>
<feature type="domain" description="ATP-dependent RecD2 DNA helicase-like helix-hairpin-helix" evidence="5">
    <location>
        <begin position="143"/>
        <end position="231"/>
    </location>
</feature>
<keyword evidence="9" id="KW-1185">Reference proteome</keyword>
<dbReference type="InterPro" id="IPR027417">
    <property type="entry name" value="P-loop_NTPase"/>
</dbReference>
<dbReference type="PANTHER" id="PTHR43788:SF6">
    <property type="entry name" value="DNA HELICASE B"/>
    <property type="match status" value="1"/>
</dbReference>
<comment type="caution">
    <text evidence="8">The sequence shown here is derived from an EMBL/GenBank/DDBJ whole genome shotgun (WGS) entry which is preliminary data.</text>
</comment>
<dbReference type="CDD" id="cd18809">
    <property type="entry name" value="SF1_C_RecD"/>
    <property type="match status" value="1"/>
</dbReference>
<evidence type="ECO:0000256" key="2">
    <source>
        <dbReference type="ARBA" id="ARBA00022840"/>
    </source>
</evidence>
<evidence type="ECO:0000259" key="7">
    <source>
        <dbReference type="Pfam" id="PF23139"/>
    </source>
</evidence>
<evidence type="ECO:0000256" key="1">
    <source>
        <dbReference type="ARBA" id="ARBA00022741"/>
    </source>
</evidence>
<dbReference type="PANTHER" id="PTHR43788">
    <property type="entry name" value="DNA2/NAM7 HELICASE FAMILY MEMBER"/>
    <property type="match status" value="1"/>
</dbReference>
<dbReference type="Gene3D" id="2.30.30.940">
    <property type="match status" value="1"/>
</dbReference>
<keyword evidence="3" id="KW-0413">Isomerase</keyword>
<reference evidence="8 9" key="1">
    <citation type="submission" date="2024-03" db="EMBL/GenBank/DDBJ databases">
        <title>Human intestinal bacterial collection.</title>
        <authorList>
            <person name="Pauvert C."/>
            <person name="Hitch T.C.A."/>
            <person name="Clavel T."/>
        </authorList>
    </citation>
    <scope>NUCLEOTIDE SEQUENCE [LARGE SCALE GENOMIC DNA]</scope>
    <source>
        <strain evidence="8 9">CLA-AA-H192</strain>
    </source>
</reference>
<dbReference type="RefSeq" id="WP_349135094.1">
    <property type="nucleotide sequence ID" value="NZ_JBBMFF010000155.1"/>
</dbReference>
<dbReference type="SUPFAM" id="SSF47781">
    <property type="entry name" value="RuvA domain 2-like"/>
    <property type="match status" value="1"/>
</dbReference>
<protein>
    <recommendedName>
        <fullName evidence="3">ATP-dependent RecD2 DNA helicase</fullName>
        <ecNumber evidence="3">5.6.2.3</ecNumber>
    </recommendedName>
    <alternativeName>
        <fullName evidence="3">DNA 5'-3' helicase subunit RecD2</fullName>
    </alternativeName>
</protein>
<dbReference type="HAMAP" id="MF_01488">
    <property type="entry name" value="RecD2"/>
    <property type="match status" value="1"/>
</dbReference>
<evidence type="ECO:0000259" key="5">
    <source>
        <dbReference type="Pfam" id="PF14490"/>
    </source>
</evidence>
<comment type="catalytic activity">
    <reaction evidence="3">
        <text>ATP + H2O = ADP + phosphate + H(+)</text>
        <dbReference type="Rhea" id="RHEA:13065"/>
        <dbReference type="ChEBI" id="CHEBI:15377"/>
        <dbReference type="ChEBI" id="CHEBI:15378"/>
        <dbReference type="ChEBI" id="CHEBI:30616"/>
        <dbReference type="ChEBI" id="CHEBI:43474"/>
        <dbReference type="ChEBI" id="CHEBI:456216"/>
        <dbReference type="EC" id="5.6.2.3"/>
    </reaction>
</comment>
<comment type="similarity">
    <text evidence="3">Belongs to the RecD family. RecD2 subfamily.</text>
</comment>
<dbReference type="InterPro" id="IPR027785">
    <property type="entry name" value="UvrD-like_helicase_C"/>
</dbReference>
<dbReference type="Pfam" id="PF23139">
    <property type="entry name" value="OB_YrrC"/>
    <property type="match status" value="1"/>
</dbReference>
<keyword evidence="1 3" id="KW-0547">Nucleotide-binding</keyword>
<evidence type="ECO:0000259" key="6">
    <source>
        <dbReference type="Pfam" id="PF18335"/>
    </source>
</evidence>
<dbReference type="Pfam" id="PF14520">
    <property type="entry name" value="HHH_5"/>
    <property type="match status" value="1"/>
</dbReference>
<evidence type="ECO:0000259" key="4">
    <source>
        <dbReference type="Pfam" id="PF13538"/>
    </source>
</evidence>
<dbReference type="EMBL" id="JBBMFF010000155">
    <property type="protein sequence ID" value="MEQ2510422.1"/>
    <property type="molecule type" value="Genomic_DNA"/>
</dbReference>